<dbReference type="OrthoDB" id="18781at2759"/>
<dbReference type="PROSITE" id="PS51194">
    <property type="entry name" value="HELICASE_CTER"/>
    <property type="match status" value="1"/>
</dbReference>
<dbReference type="GO" id="GO:0036297">
    <property type="term" value="P:interstrand cross-link repair"/>
    <property type="evidence" value="ECO:0007669"/>
    <property type="project" value="TreeGrafter"/>
</dbReference>
<keyword evidence="2" id="KW-0067">ATP-binding</keyword>
<dbReference type="InterPro" id="IPR001650">
    <property type="entry name" value="Helicase_C-like"/>
</dbReference>
<evidence type="ECO:0000256" key="3">
    <source>
        <dbReference type="SAM" id="MobiDB-lite"/>
    </source>
</evidence>
<proteinExistence type="predicted"/>
<feature type="domain" description="Helicase C-terminal" evidence="5">
    <location>
        <begin position="516"/>
        <end position="678"/>
    </location>
</feature>
<evidence type="ECO:0000256" key="1">
    <source>
        <dbReference type="ARBA" id="ARBA00022741"/>
    </source>
</evidence>
<dbReference type="InterPro" id="IPR027417">
    <property type="entry name" value="P-loop_NTPase"/>
</dbReference>
<dbReference type="InterPro" id="IPR014001">
    <property type="entry name" value="Helicase_ATP-bd"/>
</dbReference>
<sequence>MKRKATSDTAKSTNEKKGKSKKAKAKTDSSTEEWPEHFHSALNTVLAFVSSKRQLATTFSVVRSSVEGLLKRFVCPNVCSADIGNLRALLPDLITFSYVPRHRSHINEPLSSRRDDFSEYSRYCSSVAQDEDEHVLVLTFAENLKGKKSANPGLPYLTYPSMSPSAVKKLVEKRNEIFQQAVNELIQAASDEDPVALLKHAGEDHIPVDPNASKRCGKQYDMSTPSPEERPSIASILDEITELTWYKDQIVDRRSQEASPGSTGQVSPPLPDAVAQALLESRNVVSLYSHQVSAIQNINAGRNVIVSTSTASGKSVIYQVPLLCSLKDDPNAKAIFVYPTKALAQDQKASLQNIIKCCAGLEKVVVSTYDGDTPQESRSTIRESASVIFTNFDMLHASILPHEETWRSFFKSVKLFVVDELHYYSGLLGSHVAQIIRRFRRLCAAVGNCSVRFVSCSATISNPLSHMRDLFGISEDEIEVITEDGAPKGPKEFVIWSPPLVNPSEPSLGRRSSLAEATKLMMFLMKRGMRVIMFCKIRKVCELAMKTLLADLSNEGRYDILERVKPYRGGKRSHDFTPHQERRQIEQEAFSNNLLGLVATNALELGVDIGVLDAVIMLGEPVSIASYRQQAGRVGRRSRDSLAVLVPDGGCDQESAQRSHEFYNRTPEDLLIDVNSMIILEGHLQCAAFEMPLCLDDMQYFGPLLQEVCQTKLRKDEDGWYHPHPNYLPYPSKHISIRGAQEEKYAVVVVPDTGKSKGSARILEEVEVSRALFELYEGGVFMHQGRTFIVREISHDARIAKVYQVAVDWITTPRNVDAIQTHRIREFTSAPRPVRAFYGSTNKTILEAVDVDTPTWERETTGFWIDVPKSVLDLMLAKNINAAEAIHAAQHALLNYYPLAQDVKTECKASKKEYKTTPSQRMRPARLIFYDAIGKSGGIAAKAFDNGELHCLDWCSQLITYLVRVLLEKACTAVEGCHCLQGCHFCVESLACRELEPLAQDSVFNTIVEAPAVQGTESAQVEVEAVL</sequence>
<gene>
    <name evidence="6" type="ORF">AMATHDRAFT_76387</name>
</gene>
<organism evidence="6 7">
    <name type="scientific">Amanita thiersii Skay4041</name>
    <dbReference type="NCBI Taxonomy" id="703135"/>
    <lineage>
        <taxon>Eukaryota</taxon>
        <taxon>Fungi</taxon>
        <taxon>Dikarya</taxon>
        <taxon>Basidiomycota</taxon>
        <taxon>Agaricomycotina</taxon>
        <taxon>Agaricomycetes</taxon>
        <taxon>Agaricomycetidae</taxon>
        <taxon>Agaricales</taxon>
        <taxon>Pluteineae</taxon>
        <taxon>Amanitaceae</taxon>
        <taxon>Amanita</taxon>
    </lineage>
</organism>
<dbReference type="Proteomes" id="UP000242287">
    <property type="component" value="Unassembled WGS sequence"/>
</dbReference>
<protein>
    <recommendedName>
        <fullName evidence="8">P-loop containing nucleoside triphosphate hydrolase protein</fullName>
    </recommendedName>
</protein>
<dbReference type="PANTHER" id="PTHR47957:SF3">
    <property type="entry name" value="ATP-DEPENDENT HELICASE HRQ1"/>
    <property type="match status" value="1"/>
</dbReference>
<dbReference type="Pfam" id="PF09369">
    <property type="entry name" value="MZB"/>
    <property type="match status" value="1"/>
</dbReference>
<dbReference type="SMART" id="SM00490">
    <property type="entry name" value="HELICc"/>
    <property type="match status" value="1"/>
</dbReference>
<name>A0A2A9NMY0_9AGAR</name>
<dbReference type="Gene3D" id="3.40.50.300">
    <property type="entry name" value="P-loop containing nucleotide triphosphate hydrolases"/>
    <property type="match status" value="2"/>
</dbReference>
<dbReference type="GO" id="GO:0003676">
    <property type="term" value="F:nucleic acid binding"/>
    <property type="evidence" value="ECO:0007669"/>
    <property type="project" value="InterPro"/>
</dbReference>
<evidence type="ECO:0000313" key="6">
    <source>
        <dbReference type="EMBL" id="PFH49106.1"/>
    </source>
</evidence>
<feature type="region of interest" description="Disordered" evidence="3">
    <location>
        <begin position="208"/>
        <end position="230"/>
    </location>
</feature>
<evidence type="ECO:0008006" key="8">
    <source>
        <dbReference type="Google" id="ProtNLM"/>
    </source>
</evidence>
<keyword evidence="1" id="KW-0547">Nucleotide-binding</keyword>
<dbReference type="GO" id="GO:0006289">
    <property type="term" value="P:nucleotide-excision repair"/>
    <property type="evidence" value="ECO:0007669"/>
    <property type="project" value="TreeGrafter"/>
</dbReference>
<keyword evidence="7" id="KW-1185">Reference proteome</keyword>
<dbReference type="AlphaFoldDB" id="A0A2A9NMY0"/>
<evidence type="ECO:0000313" key="7">
    <source>
        <dbReference type="Proteomes" id="UP000242287"/>
    </source>
</evidence>
<dbReference type="EMBL" id="KZ302039">
    <property type="protein sequence ID" value="PFH49106.1"/>
    <property type="molecule type" value="Genomic_DNA"/>
</dbReference>
<dbReference type="PANTHER" id="PTHR47957">
    <property type="entry name" value="ATP-DEPENDENT HELICASE HRQ1"/>
    <property type="match status" value="1"/>
</dbReference>
<feature type="domain" description="Helicase ATP-binding" evidence="4">
    <location>
        <begin position="295"/>
        <end position="478"/>
    </location>
</feature>
<dbReference type="CDD" id="cd18797">
    <property type="entry name" value="SF2_C_Hrq"/>
    <property type="match status" value="1"/>
</dbReference>
<dbReference type="InterPro" id="IPR055227">
    <property type="entry name" value="HRQ1_WHD"/>
</dbReference>
<evidence type="ECO:0000259" key="4">
    <source>
        <dbReference type="PROSITE" id="PS51192"/>
    </source>
</evidence>
<dbReference type="SUPFAM" id="SSF52540">
    <property type="entry name" value="P-loop containing nucleoside triphosphate hydrolases"/>
    <property type="match status" value="1"/>
</dbReference>
<dbReference type="Pfam" id="PF22982">
    <property type="entry name" value="WHD_HRQ1"/>
    <property type="match status" value="1"/>
</dbReference>
<feature type="region of interest" description="Disordered" evidence="3">
    <location>
        <begin position="1"/>
        <end position="33"/>
    </location>
</feature>
<dbReference type="PROSITE" id="PS51192">
    <property type="entry name" value="HELICASE_ATP_BIND_1"/>
    <property type="match status" value="1"/>
</dbReference>
<dbReference type="STRING" id="703135.A0A2A9NMY0"/>
<reference evidence="6 7" key="1">
    <citation type="submission" date="2014-02" db="EMBL/GenBank/DDBJ databases">
        <title>Transposable element dynamics among asymbiotic and ectomycorrhizal Amanita fungi.</title>
        <authorList>
            <consortium name="DOE Joint Genome Institute"/>
            <person name="Hess J."/>
            <person name="Skrede I."/>
            <person name="Wolfe B."/>
            <person name="LaButti K."/>
            <person name="Ohm R.A."/>
            <person name="Grigoriev I.V."/>
            <person name="Pringle A."/>
        </authorList>
    </citation>
    <scope>NUCLEOTIDE SEQUENCE [LARGE SCALE GENOMIC DNA]</scope>
    <source>
        <strain evidence="6 7">SKay4041</strain>
    </source>
</reference>
<dbReference type="GO" id="GO:0043138">
    <property type="term" value="F:3'-5' DNA helicase activity"/>
    <property type="evidence" value="ECO:0007669"/>
    <property type="project" value="TreeGrafter"/>
</dbReference>
<dbReference type="CDD" id="cd17923">
    <property type="entry name" value="DEXHc_Hrq1-like"/>
    <property type="match status" value="1"/>
</dbReference>
<dbReference type="GO" id="GO:0005634">
    <property type="term" value="C:nucleus"/>
    <property type="evidence" value="ECO:0007669"/>
    <property type="project" value="TreeGrafter"/>
</dbReference>
<dbReference type="InterPro" id="IPR018973">
    <property type="entry name" value="MZB"/>
</dbReference>
<dbReference type="SMART" id="SM00487">
    <property type="entry name" value="DEXDc"/>
    <property type="match status" value="1"/>
</dbReference>
<accession>A0A2A9NMY0</accession>
<dbReference type="Pfam" id="PF00270">
    <property type="entry name" value="DEAD"/>
    <property type="match status" value="1"/>
</dbReference>
<evidence type="ECO:0000259" key="5">
    <source>
        <dbReference type="PROSITE" id="PS51194"/>
    </source>
</evidence>
<evidence type="ECO:0000256" key="2">
    <source>
        <dbReference type="ARBA" id="ARBA00022840"/>
    </source>
</evidence>
<dbReference type="Pfam" id="PF00271">
    <property type="entry name" value="Helicase_C"/>
    <property type="match status" value="1"/>
</dbReference>
<dbReference type="GO" id="GO:0005524">
    <property type="term" value="F:ATP binding"/>
    <property type="evidence" value="ECO:0007669"/>
    <property type="project" value="UniProtKB-KW"/>
</dbReference>
<dbReference type="InterPro" id="IPR011545">
    <property type="entry name" value="DEAD/DEAH_box_helicase_dom"/>
</dbReference>